<organism evidence="8 9">
    <name type="scientific">Oceanobacter antarcticus</name>
    <dbReference type="NCBI Taxonomy" id="3133425"/>
    <lineage>
        <taxon>Bacteria</taxon>
        <taxon>Pseudomonadati</taxon>
        <taxon>Pseudomonadota</taxon>
        <taxon>Gammaproteobacteria</taxon>
        <taxon>Oceanospirillales</taxon>
        <taxon>Oceanospirillaceae</taxon>
        <taxon>Oceanobacter</taxon>
    </lineage>
</organism>
<feature type="binding site" evidence="6">
    <location>
        <begin position="14"/>
        <end position="21"/>
    </location>
    <ligand>
        <name>GTP</name>
        <dbReference type="ChEBI" id="CHEBI:37565"/>
    </ligand>
</feature>
<dbReference type="InterPro" id="IPR004400">
    <property type="entry name" value="UreG"/>
</dbReference>
<evidence type="ECO:0000256" key="6">
    <source>
        <dbReference type="HAMAP-Rule" id="MF_01389"/>
    </source>
</evidence>
<accession>A0ABW8NDI4</accession>
<proteinExistence type="inferred from homology"/>
<sequence length="215" mass="22999">MSKPKQTLRIGVGGPVGSGKTALLRSLCTAMRDYYDIAVVTNDIYTKEDAKFLTENEALSADRILGVETGGCPHTAIREDASMNLAAIDQLLARHGALDVVFVESGGDNLSATFSPELSDLTLYVIDVSAGDKIPRKGGPGITKSDLLIINKTDLAPLVGASLEVMARDAKKMRGERPFVFSNLKKAQGLDDIIHFIVTEGMLEQKTIPPAKAVV</sequence>
<dbReference type="CDD" id="cd05540">
    <property type="entry name" value="UreG"/>
    <property type="match status" value="1"/>
</dbReference>
<evidence type="ECO:0000256" key="2">
    <source>
        <dbReference type="ARBA" id="ARBA00022741"/>
    </source>
</evidence>
<protein>
    <recommendedName>
        <fullName evidence="6">Urease accessory protein UreG</fullName>
    </recommendedName>
</protein>
<dbReference type="HAMAP" id="MF_01389">
    <property type="entry name" value="UreG"/>
    <property type="match status" value="1"/>
</dbReference>
<comment type="subunit">
    <text evidence="6">Homodimer. UreD, UreF and UreG form a complex that acts as a GTP-hydrolysis-dependent molecular chaperone, activating the urease apoprotein by helping to assemble the nickel containing metallocenter of UreC. The UreE protein probably delivers the nickel.</text>
</comment>
<comment type="function">
    <text evidence="6">Facilitates the functional incorporation of the urease nickel metallocenter. This process requires GTP hydrolysis, probably effectuated by UreG.</text>
</comment>
<dbReference type="SUPFAM" id="SSF52540">
    <property type="entry name" value="P-loop containing nucleoside triphosphate hydrolases"/>
    <property type="match status" value="1"/>
</dbReference>
<dbReference type="PANTHER" id="PTHR31715">
    <property type="entry name" value="UREASE ACCESSORY PROTEIN G"/>
    <property type="match status" value="1"/>
</dbReference>
<comment type="caution">
    <text evidence="8">The sequence shown here is derived from an EMBL/GenBank/DDBJ whole genome shotgun (WGS) entry which is preliminary data.</text>
</comment>
<gene>
    <name evidence="6 8" type="primary">ureG</name>
    <name evidence="8" type="ORF">WG929_01205</name>
</gene>
<keyword evidence="4 6" id="KW-0342">GTP-binding</keyword>
<dbReference type="NCBIfam" id="TIGR00101">
    <property type="entry name" value="ureG"/>
    <property type="match status" value="1"/>
</dbReference>
<dbReference type="InterPro" id="IPR003495">
    <property type="entry name" value="CobW/HypB/UreG_nucleotide-bd"/>
</dbReference>
<dbReference type="InterPro" id="IPR027417">
    <property type="entry name" value="P-loop_NTPase"/>
</dbReference>
<keyword evidence="9" id="KW-1185">Reference proteome</keyword>
<evidence type="ECO:0000256" key="5">
    <source>
        <dbReference type="ARBA" id="ARBA00023186"/>
    </source>
</evidence>
<evidence type="ECO:0000256" key="1">
    <source>
        <dbReference type="ARBA" id="ARBA00005732"/>
    </source>
</evidence>
<evidence type="ECO:0000256" key="4">
    <source>
        <dbReference type="ARBA" id="ARBA00023134"/>
    </source>
</evidence>
<comment type="subcellular location">
    <subcellularLocation>
        <location evidence="6">Cytoplasm</location>
    </subcellularLocation>
</comment>
<reference evidence="8 9" key="1">
    <citation type="submission" date="2024-03" db="EMBL/GenBank/DDBJ databases">
        <title>High-quality draft genome sequence of Oceanobacter sp. wDCs-4.</title>
        <authorList>
            <person name="Dong C."/>
        </authorList>
    </citation>
    <scope>NUCLEOTIDE SEQUENCE [LARGE SCALE GENOMIC DNA]</scope>
    <source>
        <strain evidence="9">wDCs-4</strain>
    </source>
</reference>
<evidence type="ECO:0000313" key="8">
    <source>
        <dbReference type="EMBL" id="MFK4751014.1"/>
    </source>
</evidence>
<evidence type="ECO:0000256" key="3">
    <source>
        <dbReference type="ARBA" id="ARBA00022988"/>
    </source>
</evidence>
<dbReference type="EMBL" id="JBBKTX010000001">
    <property type="protein sequence ID" value="MFK4751014.1"/>
    <property type="molecule type" value="Genomic_DNA"/>
</dbReference>
<dbReference type="Pfam" id="PF02492">
    <property type="entry name" value="cobW"/>
    <property type="match status" value="1"/>
</dbReference>
<dbReference type="PIRSF" id="PIRSF005624">
    <property type="entry name" value="Ni-bind_GTPase"/>
    <property type="match status" value="1"/>
</dbReference>
<feature type="domain" description="CobW/HypB/UreG nucleotide-binding" evidence="7">
    <location>
        <begin position="10"/>
        <end position="180"/>
    </location>
</feature>
<evidence type="ECO:0000313" key="9">
    <source>
        <dbReference type="Proteomes" id="UP001620597"/>
    </source>
</evidence>
<dbReference type="Gene3D" id="3.40.50.300">
    <property type="entry name" value="P-loop containing nucleotide triphosphate hydrolases"/>
    <property type="match status" value="1"/>
</dbReference>
<name>A0ABW8NDI4_9GAMM</name>
<keyword evidence="2 6" id="KW-0547">Nucleotide-binding</keyword>
<keyword evidence="6" id="KW-0963">Cytoplasm</keyword>
<evidence type="ECO:0000259" key="7">
    <source>
        <dbReference type="Pfam" id="PF02492"/>
    </source>
</evidence>
<dbReference type="RefSeq" id="WP_369857229.1">
    <property type="nucleotide sequence ID" value="NZ_JBBKTX010000001.1"/>
</dbReference>
<keyword evidence="3 6" id="KW-0996">Nickel insertion</keyword>
<keyword evidence="5 6" id="KW-0143">Chaperone</keyword>
<dbReference type="Proteomes" id="UP001620597">
    <property type="component" value="Unassembled WGS sequence"/>
</dbReference>
<dbReference type="PANTHER" id="PTHR31715:SF0">
    <property type="entry name" value="UREASE ACCESSORY PROTEIN G"/>
    <property type="match status" value="1"/>
</dbReference>
<comment type="similarity">
    <text evidence="1 6">Belongs to the SIMIBI class G3E GTPase family. UreG subfamily.</text>
</comment>